<reference evidence="1 2" key="1">
    <citation type="submission" date="2020-10" db="EMBL/GenBank/DDBJ databases">
        <title>Phylogeny of dyella-like bacteria.</title>
        <authorList>
            <person name="Fu J."/>
        </authorList>
    </citation>
    <scope>NUCLEOTIDE SEQUENCE [LARGE SCALE GENOMIC DNA]</scope>
    <source>
        <strain evidence="1 2">KACC 19113</strain>
    </source>
</reference>
<dbReference type="EMBL" id="JADIKK010000008">
    <property type="protein sequence ID" value="MFK2878927.1"/>
    <property type="molecule type" value="Genomic_DNA"/>
</dbReference>
<organism evidence="1 2">
    <name type="scientific">Rhodanobacter hydrolyticus</name>
    <dbReference type="NCBI Taxonomy" id="2250595"/>
    <lineage>
        <taxon>Bacteria</taxon>
        <taxon>Pseudomonadati</taxon>
        <taxon>Pseudomonadota</taxon>
        <taxon>Gammaproteobacteria</taxon>
        <taxon>Lysobacterales</taxon>
        <taxon>Rhodanobacteraceae</taxon>
        <taxon>Rhodanobacter</taxon>
    </lineage>
</organism>
<accession>A0ABW8JA49</accession>
<dbReference type="Proteomes" id="UP001620339">
    <property type="component" value="Unassembled WGS sequence"/>
</dbReference>
<proteinExistence type="predicted"/>
<dbReference type="RefSeq" id="WP_404615804.1">
    <property type="nucleotide sequence ID" value="NZ_JADIKK010000008.1"/>
</dbReference>
<sequence>MKNLLWMSLIVLAGCSADVRRFVPPTADLTHMAHLVALSDPAGTLLHSGGYFLFITSVDGKWSKNDWELREIPSDVYLTPGTHQFRVLYRHTGLTASARFEIAAKEGTTYYIHRHTGAYGIQFWLTEGKEDGPRVGELLPTGNN</sequence>
<protein>
    <recommendedName>
        <fullName evidence="3">DUF2846 domain-containing protein</fullName>
    </recommendedName>
</protein>
<keyword evidence="2" id="KW-1185">Reference proteome</keyword>
<evidence type="ECO:0008006" key="3">
    <source>
        <dbReference type="Google" id="ProtNLM"/>
    </source>
</evidence>
<gene>
    <name evidence="1" type="ORF">ISP25_17820</name>
</gene>
<evidence type="ECO:0000313" key="1">
    <source>
        <dbReference type="EMBL" id="MFK2878927.1"/>
    </source>
</evidence>
<name>A0ABW8JA49_9GAMM</name>
<evidence type="ECO:0000313" key="2">
    <source>
        <dbReference type="Proteomes" id="UP001620339"/>
    </source>
</evidence>
<dbReference type="PROSITE" id="PS51257">
    <property type="entry name" value="PROKAR_LIPOPROTEIN"/>
    <property type="match status" value="1"/>
</dbReference>
<comment type="caution">
    <text evidence="1">The sequence shown here is derived from an EMBL/GenBank/DDBJ whole genome shotgun (WGS) entry which is preliminary data.</text>
</comment>